<reference evidence="3 4" key="1">
    <citation type="submission" date="2018-06" db="EMBL/GenBank/DDBJ databases">
        <title>Genomic Encyclopedia of Archaeal and Bacterial Type Strains, Phase II (KMG-II): from individual species to whole genera.</title>
        <authorList>
            <person name="Goeker M."/>
        </authorList>
    </citation>
    <scope>NUCLEOTIDE SEQUENCE [LARGE SCALE GENOMIC DNA]</scope>
    <source>
        <strain evidence="3 4">DSM 22011</strain>
    </source>
</reference>
<keyword evidence="1" id="KW-0732">Signal</keyword>
<dbReference type="InterPro" id="IPR004843">
    <property type="entry name" value="Calcineurin-like_PHP"/>
</dbReference>
<accession>A0A327Y590</accession>
<keyword evidence="4" id="KW-1185">Reference proteome</keyword>
<organism evidence="3 4">
    <name type="scientific">Salipiger aestuarii</name>
    <dbReference type="NCBI Taxonomy" id="568098"/>
    <lineage>
        <taxon>Bacteria</taxon>
        <taxon>Pseudomonadati</taxon>
        <taxon>Pseudomonadota</taxon>
        <taxon>Alphaproteobacteria</taxon>
        <taxon>Rhodobacterales</taxon>
        <taxon>Roseobacteraceae</taxon>
        <taxon>Salipiger</taxon>
    </lineage>
</organism>
<evidence type="ECO:0000313" key="4">
    <source>
        <dbReference type="Proteomes" id="UP000249165"/>
    </source>
</evidence>
<dbReference type="RefSeq" id="WP_111550516.1">
    <property type="nucleotide sequence ID" value="NZ_LIGK01000018.1"/>
</dbReference>
<dbReference type="GO" id="GO:0003993">
    <property type="term" value="F:acid phosphatase activity"/>
    <property type="evidence" value="ECO:0007669"/>
    <property type="project" value="InterPro"/>
</dbReference>
<sequence>MKKRTLIAALVAPLLLVTALESQWIGYAGLLVRSATASGPEGDSPMQQTIDRAFDPATGRLELLAMGDIANCPEAPGLSSAFPVTSRLLGLPSPFDPEGAAAVPAVALAKADTAPVLALGDLVYSSGKPGEFADCFDPLWSQLYNRTLPTLGNHEYNTPGAFGYYDYWQDRAGPDARGYYAVTAGNWLILSLNSEVDASAGSAQARWLEAALAERPDACLMAFYHRPAHSLDPRKGRGNAEALFARLQRAGASFVLNGHNHFYERTVPLDAEGNAAPDGTTSFIVGTGGKTSGAHPLSATTAAAAFGQRGLLRLSLNATGYDWRYEDAGNGAILDEGQASCRDRQI</sequence>
<dbReference type="SUPFAM" id="SSF56300">
    <property type="entry name" value="Metallo-dependent phosphatases"/>
    <property type="match status" value="1"/>
</dbReference>
<dbReference type="InterPro" id="IPR029052">
    <property type="entry name" value="Metallo-depent_PP-like"/>
</dbReference>
<gene>
    <name evidence="3" type="ORF">ATI53_102150</name>
</gene>
<dbReference type="InterPro" id="IPR039331">
    <property type="entry name" value="PAPs-like"/>
</dbReference>
<feature type="domain" description="Calcineurin-like phosphoesterase" evidence="2">
    <location>
        <begin position="116"/>
        <end position="262"/>
    </location>
</feature>
<dbReference type="PANTHER" id="PTHR22953:SF153">
    <property type="entry name" value="PURPLE ACID PHOSPHATASE"/>
    <property type="match status" value="1"/>
</dbReference>
<dbReference type="Pfam" id="PF00149">
    <property type="entry name" value="Metallophos"/>
    <property type="match status" value="1"/>
</dbReference>
<dbReference type="EMBL" id="QLMG01000021">
    <property type="protein sequence ID" value="RAK15627.1"/>
    <property type="molecule type" value="Genomic_DNA"/>
</dbReference>
<protein>
    <submittedName>
        <fullName evidence="3">Calcineurin-like phosphoesterase family protein</fullName>
    </submittedName>
</protein>
<proteinExistence type="predicted"/>
<comment type="caution">
    <text evidence="3">The sequence shown here is derived from an EMBL/GenBank/DDBJ whole genome shotgun (WGS) entry which is preliminary data.</text>
</comment>
<dbReference type="OrthoDB" id="9809781at2"/>
<dbReference type="PANTHER" id="PTHR22953">
    <property type="entry name" value="ACID PHOSPHATASE RELATED"/>
    <property type="match status" value="1"/>
</dbReference>
<evidence type="ECO:0000259" key="2">
    <source>
        <dbReference type="Pfam" id="PF00149"/>
    </source>
</evidence>
<evidence type="ECO:0000256" key="1">
    <source>
        <dbReference type="ARBA" id="ARBA00022729"/>
    </source>
</evidence>
<evidence type="ECO:0000313" key="3">
    <source>
        <dbReference type="EMBL" id="RAK15627.1"/>
    </source>
</evidence>
<dbReference type="Gene3D" id="3.60.21.10">
    <property type="match status" value="1"/>
</dbReference>
<dbReference type="Proteomes" id="UP000249165">
    <property type="component" value="Unassembled WGS sequence"/>
</dbReference>
<dbReference type="AlphaFoldDB" id="A0A327Y590"/>
<name>A0A327Y590_9RHOB</name>